<feature type="compositionally biased region" description="Low complexity" evidence="1">
    <location>
        <begin position="725"/>
        <end position="737"/>
    </location>
</feature>
<evidence type="ECO:0000313" key="6">
    <source>
        <dbReference type="Proteomes" id="UP000322225"/>
    </source>
</evidence>
<dbReference type="GeneID" id="43588369"/>
<reference evidence="5" key="2">
    <citation type="submission" date="2024-01" db="EMBL/GenBank/DDBJ databases">
        <title>Comparative genomics of Cryptococcus and Kwoniella reveals pathogenesis evolution and contrasting modes of karyotype evolution via chromosome fusion or intercentromeric recombination.</title>
        <authorList>
            <person name="Coelho M.A."/>
            <person name="David-Palma M."/>
            <person name="Shea T."/>
            <person name="Bowers K."/>
            <person name="McGinley-Smith S."/>
            <person name="Mohammad A.W."/>
            <person name="Gnirke A."/>
            <person name="Yurkov A.M."/>
            <person name="Nowrousian M."/>
            <person name="Sun S."/>
            <person name="Cuomo C.A."/>
            <person name="Heitman J."/>
        </authorList>
    </citation>
    <scope>NUCLEOTIDE SEQUENCE</scope>
    <source>
        <strain evidence="5">CBS 12478</strain>
    </source>
</reference>
<keyword evidence="2" id="KW-1133">Transmembrane helix</keyword>
<feature type="compositionally biased region" description="Basic and acidic residues" evidence="1">
    <location>
        <begin position="504"/>
        <end position="518"/>
    </location>
</feature>
<evidence type="ECO:0000256" key="1">
    <source>
        <dbReference type="SAM" id="MobiDB-lite"/>
    </source>
</evidence>
<dbReference type="SUPFAM" id="SSF49313">
    <property type="entry name" value="Cadherin-like"/>
    <property type="match status" value="2"/>
</dbReference>
<keyword evidence="3" id="KW-0732">Signal</keyword>
<protein>
    <recommendedName>
        <fullName evidence="4">Dystroglycan-type cadherin-like domain-containing protein</fullName>
    </recommendedName>
</protein>
<feature type="region of interest" description="Disordered" evidence="1">
    <location>
        <begin position="860"/>
        <end position="881"/>
    </location>
</feature>
<feature type="compositionally biased region" description="Polar residues" evidence="1">
    <location>
        <begin position="694"/>
        <end position="709"/>
    </location>
</feature>
<dbReference type="InterPro" id="IPR015919">
    <property type="entry name" value="Cadherin-like_sf"/>
</dbReference>
<dbReference type="Pfam" id="PF05345">
    <property type="entry name" value="He_PIG"/>
    <property type="match status" value="1"/>
</dbReference>
<dbReference type="SMART" id="SM00736">
    <property type="entry name" value="CADG"/>
    <property type="match status" value="2"/>
</dbReference>
<feature type="domain" description="Dystroglycan-type cadherin-like" evidence="4">
    <location>
        <begin position="154"/>
        <end position="253"/>
    </location>
</feature>
<feature type="region of interest" description="Disordered" evidence="1">
    <location>
        <begin position="496"/>
        <end position="519"/>
    </location>
</feature>
<feature type="region of interest" description="Disordered" evidence="1">
    <location>
        <begin position="555"/>
        <end position="577"/>
    </location>
</feature>
<gene>
    <name evidence="5" type="ORF">CI109_105731</name>
</gene>
<evidence type="ECO:0000256" key="3">
    <source>
        <dbReference type="SAM" id="SignalP"/>
    </source>
</evidence>
<feature type="region of interest" description="Disordered" evidence="1">
    <location>
        <begin position="920"/>
        <end position="1030"/>
    </location>
</feature>
<name>A0AAJ8LNR6_9TREE</name>
<dbReference type="RefSeq" id="XP_031861467.2">
    <property type="nucleotide sequence ID" value="XM_032004236.2"/>
</dbReference>
<feature type="chain" id="PRO_5042605289" description="Dystroglycan-type cadherin-like domain-containing protein" evidence="3">
    <location>
        <begin position="24"/>
        <end position="1143"/>
    </location>
</feature>
<feature type="signal peptide" evidence="3">
    <location>
        <begin position="1"/>
        <end position="23"/>
    </location>
</feature>
<evidence type="ECO:0000259" key="4">
    <source>
        <dbReference type="SMART" id="SM00736"/>
    </source>
</evidence>
<dbReference type="AlphaFoldDB" id="A0AAJ8LNR6"/>
<feature type="compositionally biased region" description="Polar residues" evidence="1">
    <location>
        <begin position="923"/>
        <end position="932"/>
    </location>
</feature>
<sequence length="1143" mass="120703">MFSHLPSFVTLCLLIVTLNSAVASKVGSIALVHPLSQQFPPVARVKQAYSFTFSASTFNAASGSFPLSYTAFNLPSWVSFSGTTRTFVGLPTEADVGSREVTITATTPDGQSSMTDHITLVVSDKSGQIILSNPLADQLISSDSAITSAYPYPVNSPLYPGVRVPPNWSFSLGFLPSTFTAPTRVFYSANLVDGSPLPDWLYFNNQTVTFDGVTPPAASGTIYDIVLSGSDVWGSADIHQTFKVVIAAHDLQIVRQPTLNMTIGYPTDVSIKGAVYDSLTVDGKANVKTDDASFTIDTSSASWLTYTAANMSLSGIAPSGQSAVALPIAVSDNYGDTLQTNLAINFFPSLFTSNHPDTTLLTVGHPFTIPLGQYLSNATTNANNLTVSYNPKAASDWFKYSVDDKTLTGTPPDDTDYDSVTVNFRAQDLVTNAWSRSTLTLTLMSSNGTTPIAHTRPHMHHGLSKGATIAIALICSLVGIIALVFLLITLCRRRGQQRGTRQPRSIEDGRSDQEEAKWSYEAAETPAMEYTEKMGGDPATAQMLIGVMGTGGMASSSDTTVVNSTPTPMPQHHSGITNATSVSTTTRVMKKSFLSNPFASKKNGKTIPKISNPIIMPSLSNAAFQAQLAAAVDSAGIVNRTGTAHSARSGTSVSVTDDDLDGDDFTASGSEVDRSRAGSKASQRSDHTRRTTITEDSQFAGSIQSSRASWESEPPFVWTSAETPRSSGSGSDVSASRRGGGGGQSTNGTPSEVTHETTGSGTTFSSMKVLDPNAPVQRADFRLVPSTSSSSRSQSQSRAPTPPHLMNSSSEDSHGEISIDNIHFPTDSDIAHTESSYTAGDDAIITTASRVDARRTLDSPAAASLASSHTERGGAPSPVMTTHSRLVSFGQQRKVEVEQTGSGRGSISHSAVIEVGSVGLGINNGSRNTTNRSLSPSPPPDSPLPQPPRAAYARGVVPATRHRAAPSPPSRSATPPSSLPSLPALPTLPSTTSASAKPYNRITKNTNNTNNASSSAGGGGGSGTRQQSPLASAQRILLGVSEPFHFYPPLSITPSTSTSSTSSSVSVSRGGRVTQKEGAVYLALLETKEKELIELPDWLHFEDGELWGVPTEEDRGQVDLRIVERRGGNERVVGRFALEVSPT</sequence>
<keyword evidence="2" id="KW-0812">Transmembrane</keyword>
<keyword evidence="2" id="KW-0472">Membrane</keyword>
<feature type="region of interest" description="Disordered" evidence="1">
    <location>
        <begin position="642"/>
        <end position="768"/>
    </location>
</feature>
<reference evidence="5" key="1">
    <citation type="submission" date="2017-08" db="EMBL/GenBank/DDBJ databases">
        <authorList>
            <person name="Cuomo C."/>
            <person name="Billmyre B."/>
            <person name="Heitman J."/>
        </authorList>
    </citation>
    <scope>NUCLEOTIDE SEQUENCE</scope>
    <source>
        <strain evidence="5">CBS 12478</strain>
    </source>
</reference>
<evidence type="ECO:0000256" key="2">
    <source>
        <dbReference type="SAM" id="Phobius"/>
    </source>
</evidence>
<feature type="region of interest" description="Disordered" evidence="1">
    <location>
        <begin position="1051"/>
        <end position="1071"/>
    </location>
</feature>
<dbReference type="KEGG" id="ksn:43588369"/>
<feature type="compositionally biased region" description="Pro residues" evidence="1">
    <location>
        <begin position="936"/>
        <end position="948"/>
    </location>
</feature>
<feature type="compositionally biased region" description="Low complexity" evidence="1">
    <location>
        <begin position="785"/>
        <end position="799"/>
    </location>
</feature>
<feature type="compositionally biased region" description="Low complexity" evidence="1">
    <location>
        <begin position="1005"/>
        <end position="1015"/>
    </location>
</feature>
<proteinExistence type="predicted"/>
<dbReference type="InterPro" id="IPR013783">
    <property type="entry name" value="Ig-like_fold"/>
</dbReference>
<feature type="compositionally biased region" description="Basic and acidic residues" evidence="1">
    <location>
        <begin position="683"/>
        <end position="693"/>
    </location>
</feature>
<feature type="compositionally biased region" description="Polar residues" evidence="1">
    <location>
        <begin position="746"/>
        <end position="766"/>
    </location>
</feature>
<feature type="domain" description="Dystroglycan-type cadherin-like" evidence="4">
    <location>
        <begin position="30"/>
        <end position="129"/>
    </location>
</feature>
<dbReference type="Proteomes" id="UP000322225">
    <property type="component" value="Chromosome 10"/>
</dbReference>
<feature type="region of interest" description="Disordered" evidence="1">
    <location>
        <begin position="784"/>
        <end position="835"/>
    </location>
</feature>
<feature type="compositionally biased region" description="Low complexity" evidence="1">
    <location>
        <begin position="970"/>
        <end position="996"/>
    </location>
</feature>
<organism evidence="5 6">
    <name type="scientific">Kwoniella shandongensis</name>
    <dbReference type="NCBI Taxonomy" id="1734106"/>
    <lineage>
        <taxon>Eukaryota</taxon>
        <taxon>Fungi</taxon>
        <taxon>Dikarya</taxon>
        <taxon>Basidiomycota</taxon>
        <taxon>Agaricomycotina</taxon>
        <taxon>Tremellomycetes</taxon>
        <taxon>Tremellales</taxon>
        <taxon>Cryptococcaceae</taxon>
        <taxon>Kwoniella</taxon>
    </lineage>
</organism>
<feature type="transmembrane region" description="Helical" evidence="2">
    <location>
        <begin position="469"/>
        <end position="491"/>
    </location>
</feature>
<dbReference type="GO" id="GO:0016020">
    <property type="term" value="C:membrane"/>
    <property type="evidence" value="ECO:0007669"/>
    <property type="project" value="InterPro"/>
</dbReference>
<dbReference type="GO" id="GO:0005509">
    <property type="term" value="F:calcium ion binding"/>
    <property type="evidence" value="ECO:0007669"/>
    <property type="project" value="InterPro"/>
</dbReference>
<keyword evidence="6" id="KW-1185">Reference proteome</keyword>
<evidence type="ECO:0000313" key="5">
    <source>
        <dbReference type="EMBL" id="WWD21247.1"/>
    </source>
</evidence>
<feature type="compositionally biased region" description="Low complexity" evidence="1">
    <location>
        <begin position="1055"/>
        <end position="1068"/>
    </location>
</feature>
<feature type="compositionally biased region" description="Polar residues" evidence="1">
    <location>
        <begin position="555"/>
        <end position="566"/>
    </location>
</feature>
<dbReference type="EMBL" id="CP144060">
    <property type="protein sequence ID" value="WWD21247.1"/>
    <property type="molecule type" value="Genomic_DNA"/>
</dbReference>
<accession>A0AAJ8LNR6</accession>
<dbReference type="Gene3D" id="2.60.40.10">
    <property type="entry name" value="Immunoglobulins"/>
    <property type="match status" value="2"/>
</dbReference>
<dbReference type="InterPro" id="IPR006644">
    <property type="entry name" value="Cadg"/>
</dbReference>